<dbReference type="InterPro" id="IPR057326">
    <property type="entry name" value="KR_dom"/>
</dbReference>
<feature type="domain" description="Ketoreductase" evidence="4">
    <location>
        <begin position="25"/>
        <end position="203"/>
    </location>
</feature>
<organism evidence="5 6">
    <name type="scientific">Nocardioides acrostichi</name>
    <dbReference type="NCBI Taxonomy" id="2784339"/>
    <lineage>
        <taxon>Bacteria</taxon>
        <taxon>Bacillati</taxon>
        <taxon>Actinomycetota</taxon>
        <taxon>Actinomycetes</taxon>
        <taxon>Propionibacteriales</taxon>
        <taxon>Nocardioidaceae</taxon>
        <taxon>Nocardioides</taxon>
    </lineage>
</organism>
<dbReference type="AlphaFoldDB" id="A0A930UYQ2"/>
<reference evidence="5" key="1">
    <citation type="submission" date="2020-11" db="EMBL/GenBank/DDBJ databases">
        <title>Nocardioides sp. CBS4Y-1, whole genome shotgun sequence.</title>
        <authorList>
            <person name="Tuo L."/>
        </authorList>
    </citation>
    <scope>NUCLEOTIDE SEQUENCE</scope>
    <source>
        <strain evidence="5">CBS4Y-1</strain>
    </source>
</reference>
<dbReference type="Pfam" id="PF13561">
    <property type="entry name" value="adh_short_C2"/>
    <property type="match status" value="1"/>
</dbReference>
<feature type="compositionally biased region" description="Low complexity" evidence="3">
    <location>
        <begin position="1"/>
        <end position="24"/>
    </location>
</feature>
<comment type="caution">
    <text evidence="5">The sequence shown here is derived from an EMBL/GenBank/DDBJ whole genome shotgun (WGS) entry which is preliminary data.</text>
</comment>
<evidence type="ECO:0000259" key="4">
    <source>
        <dbReference type="SMART" id="SM00822"/>
    </source>
</evidence>
<dbReference type="PRINTS" id="PR00080">
    <property type="entry name" value="SDRFAMILY"/>
</dbReference>
<dbReference type="SMART" id="SM00822">
    <property type="entry name" value="PKS_KR"/>
    <property type="match status" value="1"/>
</dbReference>
<dbReference type="PRINTS" id="PR00081">
    <property type="entry name" value="GDHRDH"/>
</dbReference>
<evidence type="ECO:0000313" key="6">
    <source>
        <dbReference type="Proteomes" id="UP000656804"/>
    </source>
</evidence>
<feature type="region of interest" description="Disordered" evidence="3">
    <location>
        <begin position="1"/>
        <end position="25"/>
    </location>
</feature>
<dbReference type="InterPro" id="IPR020904">
    <property type="entry name" value="Sc_DH/Rdtase_CS"/>
</dbReference>
<dbReference type="PANTHER" id="PTHR48107:SF7">
    <property type="entry name" value="RE15974P"/>
    <property type="match status" value="1"/>
</dbReference>
<keyword evidence="6" id="KW-1185">Reference proteome</keyword>
<evidence type="ECO:0000313" key="5">
    <source>
        <dbReference type="EMBL" id="MBF4161500.1"/>
    </source>
</evidence>
<protein>
    <submittedName>
        <fullName evidence="5">SDR family oxidoreductase</fullName>
    </submittedName>
</protein>
<dbReference type="GO" id="GO:0016614">
    <property type="term" value="F:oxidoreductase activity, acting on CH-OH group of donors"/>
    <property type="evidence" value="ECO:0007669"/>
    <property type="project" value="UniProtKB-ARBA"/>
</dbReference>
<keyword evidence="2" id="KW-0560">Oxidoreductase</keyword>
<dbReference type="PANTHER" id="PTHR48107">
    <property type="entry name" value="NADPH-DEPENDENT ALDEHYDE REDUCTASE-LIKE PROTEIN, CHLOROPLASTIC-RELATED"/>
    <property type="match status" value="1"/>
</dbReference>
<proteinExistence type="inferred from homology"/>
<dbReference type="InterPro" id="IPR036291">
    <property type="entry name" value="NAD(P)-bd_dom_sf"/>
</dbReference>
<gene>
    <name evidence="5" type="ORF">ISG29_07330</name>
</gene>
<dbReference type="CDD" id="cd05362">
    <property type="entry name" value="THN_reductase-like_SDR_c"/>
    <property type="match status" value="1"/>
</dbReference>
<evidence type="ECO:0000256" key="2">
    <source>
        <dbReference type="ARBA" id="ARBA00023002"/>
    </source>
</evidence>
<comment type="similarity">
    <text evidence="1">Belongs to the short-chain dehydrogenases/reductases (SDR) family.</text>
</comment>
<evidence type="ECO:0000256" key="1">
    <source>
        <dbReference type="ARBA" id="ARBA00006484"/>
    </source>
</evidence>
<dbReference type="SUPFAM" id="SSF51735">
    <property type="entry name" value="NAD(P)-binding Rossmann-fold domains"/>
    <property type="match status" value="1"/>
</dbReference>
<name>A0A930UYQ2_9ACTN</name>
<dbReference type="InterPro" id="IPR002347">
    <property type="entry name" value="SDR_fam"/>
</dbReference>
<accession>A0A930UYQ2</accession>
<dbReference type="PROSITE" id="PS00061">
    <property type="entry name" value="ADH_SHORT"/>
    <property type="match status" value="1"/>
</dbReference>
<dbReference type="Gene3D" id="3.40.50.720">
    <property type="entry name" value="NAD(P)-binding Rossmann-like Domain"/>
    <property type="match status" value="1"/>
</dbReference>
<dbReference type="FunFam" id="3.40.50.720:FF:000084">
    <property type="entry name" value="Short-chain dehydrogenase reductase"/>
    <property type="match status" value="1"/>
</dbReference>
<dbReference type="RefSeq" id="WP_194502706.1">
    <property type="nucleotide sequence ID" value="NZ_JADIVZ010000002.1"/>
</dbReference>
<dbReference type="Proteomes" id="UP000656804">
    <property type="component" value="Unassembled WGS sequence"/>
</dbReference>
<dbReference type="EMBL" id="JADIVZ010000002">
    <property type="protein sequence ID" value="MBF4161500.1"/>
    <property type="molecule type" value="Genomic_DNA"/>
</dbReference>
<evidence type="ECO:0000256" key="3">
    <source>
        <dbReference type="SAM" id="MobiDB-lite"/>
    </source>
</evidence>
<sequence>MTSNATGNQTTGQTTGQTTSPTGGRVALVTGASGGIGTAIVERLAANGFSVAVHYAGNREKAEEVAESARAFEVPAMVVGADVADEQAVAAMYDEVEQAMGGIDVLVNTAGVMRLSPLAELDLDEFDAMHRTNVRGTFVVVREAARRLRDGGAIINFSSTVVKLALPTYGAYAATKGAVDAITMILAKELRGRDITVNAVAPGPTATPLFLDGKPQEAIDDLAAMPPLERLGQPEDIAETVAHLAGPARWINGQILYANGGIA</sequence>